<dbReference type="Pfam" id="PF01643">
    <property type="entry name" value="Acyl-ACP_TE"/>
    <property type="match status" value="1"/>
</dbReference>
<gene>
    <name evidence="10" type="ORF">Theba_2151</name>
</gene>
<dbReference type="RefSeq" id="WP_014731552.1">
    <property type="nucleotide sequence ID" value="NC_017934.1"/>
</dbReference>
<evidence type="ECO:0000256" key="3">
    <source>
        <dbReference type="ARBA" id="ARBA00022801"/>
    </source>
</evidence>
<dbReference type="GO" id="GO:0000036">
    <property type="term" value="F:acyl carrier activity"/>
    <property type="evidence" value="ECO:0007669"/>
    <property type="project" value="TreeGrafter"/>
</dbReference>
<dbReference type="Proteomes" id="UP000002881">
    <property type="component" value="Chromosome"/>
</dbReference>
<dbReference type="HOGENOM" id="CLU_045466_2_0_0"/>
<dbReference type="InterPro" id="IPR002864">
    <property type="entry name" value="Acyl-ACP_thioesterase_NHD"/>
</dbReference>
<evidence type="ECO:0000313" key="10">
    <source>
        <dbReference type="EMBL" id="AFK07784.1"/>
    </source>
</evidence>
<dbReference type="Pfam" id="PF20791">
    <property type="entry name" value="Acyl-ACP_TE_C"/>
    <property type="match status" value="1"/>
</dbReference>
<dbReference type="SUPFAM" id="SSF54637">
    <property type="entry name" value="Thioesterase/thiol ester dehydrase-isomerase"/>
    <property type="match status" value="2"/>
</dbReference>
<feature type="domain" description="Acyl-ACP thioesterase N-terminal hotdog" evidence="8">
    <location>
        <begin position="6"/>
        <end position="132"/>
    </location>
</feature>
<dbReference type="STRING" id="660470.Theba_2151"/>
<dbReference type="KEGG" id="mpg:Theba_2151"/>
<dbReference type="AlphaFoldDB" id="I2F781"/>
<dbReference type="PANTHER" id="PTHR31727:SF6">
    <property type="entry name" value="OLEOYL-ACYL CARRIER PROTEIN THIOESTERASE 1, CHLOROPLASTIC"/>
    <property type="match status" value="1"/>
</dbReference>
<evidence type="ECO:0000256" key="6">
    <source>
        <dbReference type="ARBA" id="ARBA00023098"/>
    </source>
</evidence>
<dbReference type="Gene3D" id="3.10.129.10">
    <property type="entry name" value="Hotdog Thioesterase"/>
    <property type="match status" value="1"/>
</dbReference>
<dbReference type="GeneID" id="87107891"/>
<keyword evidence="4" id="KW-0276">Fatty acid metabolism</keyword>
<evidence type="ECO:0000259" key="9">
    <source>
        <dbReference type="Pfam" id="PF20791"/>
    </source>
</evidence>
<evidence type="ECO:0000313" key="11">
    <source>
        <dbReference type="Proteomes" id="UP000002881"/>
    </source>
</evidence>
<evidence type="ECO:0000256" key="1">
    <source>
        <dbReference type="ARBA" id="ARBA00006500"/>
    </source>
</evidence>
<dbReference type="PANTHER" id="PTHR31727">
    <property type="entry name" value="OLEOYL-ACYL CARRIER PROTEIN THIOESTERASE 1, CHLOROPLASTIC"/>
    <property type="match status" value="1"/>
</dbReference>
<dbReference type="eggNOG" id="COG3884">
    <property type="taxonomic scope" value="Bacteria"/>
</dbReference>
<dbReference type="InterPro" id="IPR049427">
    <property type="entry name" value="Acyl-ACP_TE_C"/>
</dbReference>
<dbReference type="GO" id="GO:0016297">
    <property type="term" value="F:fatty acyl-[ACP] hydrolase activity"/>
    <property type="evidence" value="ECO:0007669"/>
    <property type="project" value="InterPro"/>
</dbReference>
<keyword evidence="2" id="KW-0444">Lipid biosynthesis</keyword>
<keyword evidence="6" id="KW-0443">Lipid metabolism</keyword>
<reference evidence="10 11" key="1">
    <citation type="journal article" date="2012" name="Genome Biol. Evol.">
        <title>Genome Sequence of the Mesophilic Thermotogales Bacterium Mesotoga prima MesG1.Ag.4.2 Reveals the Largest Thermotogales Genome To Date.</title>
        <authorList>
            <person name="Zhaxybayeva O."/>
            <person name="Swithers K.S."/>
            <person name="Foght J."/>
            <person name="Green A.G."/>
            <person name="Bruce D."/>
            <person name="Detter C."/>
            <person name="Han S."/>
            <person name="Teshima H."/>
            <person name="Han J."/>
            <person name="Woyke T."/>
            <person name="Pitluck S."/>
            <person name="Nolan M."/>
            <person name="Ivanova N."/>
            <person name="Pati A."/>
            <person name="Land M.L."/>
            <person name="Dlutek M."/>
            <person name="Doolittle W.F."/>
            <person name="Noll K.M."/>
            <person name="Nesbo C.L."/>
        </authorList>
    </citation>
    <scope>NUCLEOTIDE SEQUENCE [LARGE SCALE GENOMIC DNA]</scope>
    <source>
        <strain evidence="11">mesG1.Ag.4.2</strain>
    </source>
</reference>
<dbReference type="EMBL" id="CP003532">
    <property type="protein sequence ID" value="AFK07784.1"/>
    <property type="molecule type" value="Genomic_DNA"/>
</dbReference>
<evidence type="ECO:0000256" key="7">
    <source>
        <dbReference type="ARBA" id="ARBA00023160"/>
    </source>
</evidence>
<evidence type="ECO:0000256" key="2">
    <source>
        <dbReference type="ARBA" id="ARBA00022516"/>
    </source>
</evidence>
<evidence type="ECO:0000256" key="4">
    <source>
        <dbReference type="ARBA" id="ARBA00022832"/>
    </source>
</evidence>
<keyword evidence="5" id="KW-0809">Transit peptide</keyword>
<proteinExistence type="inferred from homology"/>
<keyword evidence="7" id="KW-0275">Fatty acid biosynthesis</keyword>
<keyword evidence="11" id="KW-1185">Reference proteome</keyword>
<dbReference type="InterPro" id="IPR045023">
    <property type="entry name" value="FATA/B"/>
</dbReference>
<dbReference type="InterPro" id="IPR029069">
    <property type="entry name" value="HotDog_dom_sf"/>
</dbReference>
<evidence type="ECO:0000256" key="5">
    <source>
        <dbReference type="ARBA" id="ARBA00022946"/>
    </source>
</evidence>
<keyword evidence="3" id="KW-0378">Hydrolase</keyword>
<protein>
    <submittedName>
        <fullName evidence="10">Acyl-ACP thioesterase</fullName>
    </submittedName>
</protein>
<name>I2F781_9BACT</name>
<comment type="similarity">
    <text evidence="1">Belongs to the acyl-ACP thioesterase family.</text>
</comment>
<organism evidence="10 11">
    <name type="scientific">Mesotoga prima MesG1.Ag.4.2</name>
    <dbReference type="NCBI Taxonomy" id="660470"/>
    <lineage>
        <taxon>Bacteria</taxon>
        <taxon>Thermotogati</taxon>
        <taxon>Thermotogota</taxon>
        <taxon>Thermotogae</taxon>
        <taxon>Kosmotogales</taxon>
        <taxon>Kosmotogaceae</taxon>
        <taxon>Mesotoga</taxon>
    </lineage>
</organism>
<evidence type="ECO:0000259" key="8">
    <source>
        <dbReference type="Pfam" id="PF01643"/>
    </source>
</evidence>
<feature type="domain" description="Acyl-ACP thioesterase-like C-terminal" evidence="9">
    <location>
        <begin position="155"/>
        <end position="245"/>
    </location>
</feature>
<dbReference type="CDD" id="cd00586">
    <property type="entry name" value="4HBT"/>
    <property type="match status" value="1"/>
</dbReference>
<accession>I2F781</accession>
<sequence>MKPVITKEVYKVRYYELDCHWKASVSTLMDYFNDIVTLQTVEIGHGVDIMSKGEYAWLLLRWDVNVNRYPDYMENVVVQTIPYSMDRFYAYRRFEIFDRSDNLIVDANSQWILIDQRKRRPIRIGDQFYALYGIDSDFHQPLSFPQVNDNDSYGEEITFRVRSSDLDTNGHSNNVSYVRWIMETVPDEFAKRSLRRLTIEYKRESREGDEISVESVFENGDEFAEGKHKIISSGRVLSLARTEWK</sequence>